<accession>A0ABW8NDS0</accession>
<gene>
    <name evidence="2" type="ORF">WG929_01325</name>
</gene>
<organism evidence="2 3">
    <name type="scientific">Oceanobacter antarcticus</name>
    <dbReference type="NCBI Taxonomy" id="3133425"/>
    <lineage>
        <taxon>Bacteria</taxon>
        <taxon>Pseudomonadati</taxon>
        <taxon>Pseudomonadota</taxon>
        <taxon>Gammaproteobacteria</taxon>
        <taxon>Oceanospirillales</taxon>
        <taxon>Oceanospirillaceae</taxon>
        <taxon>Oceanobacter</taxon>
    </lineage>
</organism>
<dbReference type="Proteomes" id="UP001620597">
    <property type="component" value="Unassembled WGS sequence"/>
</dbReference>
<feature type="domain" description="PilZ" evidence="1">
    <location>
        <begin position="6"/>
        <end position="94"/>
    </location>
</feature>
<sequence length="118" mass="13028">MNGHTEQRHTPRADISSNVSVFQQGDLSYLGLLLNCSDEGLMISTYEAIEPGTELNLELVDVRPDLDVHRTGFCQAEVVWSKPITPSLYSAGCRMKAPCNTLNGMIRSYQKTEPDPVG</sequence>
<reference evidence="2 3" key="1">
    <citation type="submission" date="2024-03" db="EMBL/GenBank/DDBJ databases">
        <title>High-quality draft genome sequence of Oceanobacter sp. wDCs-4.</title>
        <authorList>
            <person name="Dong C."/>
        </authorList>
    </citation>
    <scope>NUCLEOTIDE SEQUENCE [LARGE SCALE GENOMIC DNA]</scope>
    <source>
        <strain evidence="3">wDCs-4</strain>
    </source>
</reference>
<evidence type="ECO:0000259" key="1">
    <source>
        <dbReference type="Pfam" id="PF07238"/>
    </source>
</evidence>
<evidence type="ECO:0000313" key="3">
    <source>
        <dbReference type="Proteomes" id="UP001620597"/>
    </source>
</evidence>
<dbReference type="RefSeq" id="WP_369857252.1">
    <property type="nucleotide sequence ID" value="NZ_JBBKTX010000001.1"/>
</dbReference>
<name>A0ABW8NDS0_9GAMM</name>
<keyword evidence="3" id="KW-1185">Reference proteome</keyword>
<dbReference type="EMBL" id="JBBKTX010000001">
    <property type="protein sequence ID" value="MFK4751038.1"/>
    <property type="molecule type" value="Genomic_DNA"/>
</dbReference>
<dbReference type="Pfam" id="PF07238">
    <property type="entry name" value="PilZ"/>
    <property type="match status" value="1"/>
</dbReference>
<protein>
    <submittedName>
        <fullName evidence="2">PilZ domain-containing protein</fullName>
    </submittedName>
</protein>
<comment type="caution">
    <text evidence="2">The sequence shown here is derived from an EMBL/GenBank/DDBJ whole genome shotgun (WGS) entry which is preliminary data.</text>
</comment>
<dbReference type="InterPro" id="IPR009875">
    <property type="entry name" value="PilZ_domain"/>
</dbReference>
<proteinExistence type="predicted"/>
<evidence type="ECO:0000313" key="2">
    <source>
        <dbReference type="EMBL" id="MFK4751038.1"/>
    </source>
</evidence>
<dbReference type="SUPFAM" id="SSF141371">
    <property type="entry name" value="PilZ domain-like"/>
    <property type="match status" value="1"/>
</dbReference>